<dbReference type="InterPro" id="IPR001279">
    <property type="entry name" value="Metallo-B-lactamas"/>
</dbReference>
<dbReference type="SMART" id="SM00849">
    <property type="entry name" value="Lactamase_B"/>
    <property type="match status" value="1"/>
</dbReference>
<protein>
    <submittedName>
        <fullName evidence="7">N-acyl homoserine lactonase family protein</fullName>
    </submittedName>
</protein>
<accession>A0A512N7S3</accession>
<dbReference type="EMBL" id="BKAJ01000033">
    <property type="protein sequence ID" value="GEP55025.1"/>
    <property type="molecule type" value="Genomic_DNA"/>
</dbReference>
<name>A0A512N7S3_9HYPH</name>
<gene>
    <name evidence="7" type="ORF">RSO01_21910</name>
</gene>
<dbReference type="Pfam" id="PF00753">
    <property type="entry name" value="Lactamase_B"/>
    <property type="match status" value="1"/>
</dbReference>
<evidence type="ECO:0000256" key="1">
    <source>
        <dbReference type="ARBA" id="ARBA00001947"/>
    </source>
</evidence>
<proteinExistence type="inferred from homology"/>
<evidence type="ECO:0000259" key="6">
    <source>
        <dbReference type="SMART" id="SM00849"/>
    </source>
</evidence>
<evidence type="ECO:0000313" key="7">
    <source>
        <dbReference type="EMBL" id="GEP55025.1"/>
    </source>
</evidence>
<dbReference type="SUPFAM" id="SSF56281">
    <property type="entry name" value="Metallo-hydrolase/oxidoreductase"/>
    <property type="match status" value="1"/>
</dbReference>
<dbReference type="InterPro" id="IPR036866">
    <property type="entry name" value="RibonucZ/Hydroxyglut_hydro"/>
</dbReference>
<keyword evidence="4" id="KW-0378">Hydrolase</keyword>
<dbReference type="InterPro" id="IPR051013">
    <property type="entry name" value="MBL_superfamily_lactonases"/>
</dbReference>
<evidence type="ECO:0000313" key="8">
    <source>
        <dbReference type="Proteomes" id="UP000321058"/>
    </source>
</evidence>
<reference evidence="7 8" key="1">
    <citation type="submission" date="2019-07" db="EMBL/GenBank/DDBJ databases">
        <title>Whole genome shotgun sequence of Reyranella soli NBRC 108950.</title>
        <authorList>
            <person name="Hosoyama A."/>
            <person name="Uohara A."/>
            <person name="Ohji S."/>
            <person name="Ichikawa N."/>
        </authorList>
    </citation>
    <scope>NUCLEOTIDE SEQUENCE [LARGE SCALE GENOMIC DNA]</scope>
    <source>
        <strain evidence="7 8">NBRC 108950</strain>
    </source>
</reference>
<keyword evidence="5" id="KW-0862">Zinc</keyword>
<comment type="cofactor">
    <cofactor evidence="1">
        <name>Zn(2+)</name>
        <dbReference type="ChEBI" id="CHEBI:29105"/>
    </cofactor>
</comment>
<dbReference type="PANTHER" id="PTHR42978">
    <property type="entry name" value="QUORUM-QUENCHING LACTONASE YTNP-RELATED-RELATED"/>
    <property type="match status" value="1"/>
</dbReference>
<evidence type="ECO:0000256" key="2">
    <source>
        <dbReference type="ARBA" id="ARBA00007749"/>
    </source>
</evidence>
<dbReference type="Gene3D" id="3.60.15.10">
    <property type="entry name" value="Ribonuclease Z/Hydroxyacylglutathione hydrolase-like"/>
    <property type="match status" value="1"/>
</dbReference>
<dbReference type="GO" id="GO:0046872">
    <property type="term" value="F:metal ion binding"/>
    <property type="evidence" value="ECO:0007669"/>
    <property type="project" value="UniProtKB-KW"/>
</dbReference>
<dbReference type="CDD" id="cd07729">
    <property type="entry name" value="AHL_lactonase_MBL-fold"/>
    <property type="match status" value="1"/>
</dbReference>
<dbReference type="AlphaFoldDB" id="A0A512N7S3"/>
<dbReference type="GO" id="GO:0016787">
    <property type="term" value="F:hydrolase activity"/>
    <property type="evidence" value="ECO:0007669"/>
    <property type="project" value="UniProtKB-KW"/>
</dbReference>
<dbReference type="PANTHER" id="PTHR42978:SF7">
    <property type="entry name" value="METALLO-HYDROLASE RV2300C-RELATED"/>
    <property type="match status" value="1"/>
</dbReference>
<evidence type="ECO:0000256" key="5">
    <source>
        <dbReference type="ARBA" id="ARBA00022833"/>
    </source>
</evidence>
<comment type="caution">
    <text evidence="7">The sequence shown here is derived from an EMBL/GenBank/DDBJ whole genome shotgun (WGS) entry which is preliminary data.</text>
</comment>
<keyword evidence="8" id="KW-1185">Reference proteome</keyword>
<feature type="domain" description="Metallo-beta-lactamase" evidence="6">
    <location>
        <begin position="35"/>
        <end position="235"/>
    </location>
</feature>
<dbReference type="RefSeq" id="WP_147149119.1">
    <property type="nucleotide sequence ID" value="NZ_BKAJ01000033.1"/>
</dbReference>
<dbReference type="Proteomes" id="UP000321058">
    <property type="component" value="Unassembled WGS sequence"/>
</dbReference>
<evidence type="ECO:0000256" key="3">
    <source>
        <dbReference type="ARBA" id="ARBA00022723"/>
    </source>
</evidence>
<dbReference type="OrthoDB" id="9773738at2"/>
<keyword evidence="3" id="KW-0479">Metal-binding</keyword>
<comment type="similarity">
    <text evidence="2">Belongs to the metallo-beta-lactamase superfamily.</text>
</comment>
<sequence length="263" mass="29423">METYEVFAIRYATRDALRASHFIGGDPHDGPMPMDYFVWLVRNADRTFVVDTGFSAAMAEKRKRTFLRTPTEGLALMGVDAKAVKDVVITHMHYDHVGTFFDFPAAEFHLQDLEMNFATGRYMRHGRFSHGYEVEDVVGMVRLVFGHRVRFHAGSAELAPGISVHHIGGHTMGLQCVRVASARGWLVLASDCSHYYEHMETGRVFPTTFHVGDTVEGYDKLRALAESPQHIIPGHDPLVMKRYPAPSKALEGIAVRLDVPPVG</sequence>
<organism evidence="7 8">
    <name type="scientific">Reyranella soli</name>
    <dbReference type="NCBI Taxonomy" id="1230389"/>
    <lineage>
        <taxon>Bacteria</taxon>
        <taxon>Pseudomonadati</taxon>
        <taxon>Pseudomonadota</taxon>
        <taxon>Alphaproteobacteria</taxon>
        <taxon>Hyphomicrobiales</taxon>
        <taxon>Reyranellaceae</taxon>
        <taxon>Reyranella</taxon>
    </lineage>
</organism>
<evidence type="ECO:0000256" key="4">
    <source>
        <dbReference type="ARBA" id="ARBA00022801"/>
    </source>
</evidence>